<dbReference type="EMBL" id="WHUW01000013">
    <property type="protein sequence ID" value="KAF8439966.1"/>
    <property type="molecule type" value="Genomic_DNA"/>
</dbReference>
<keyword evidence="2" id="KW-1185">Reference proteome</keyword>
<protein>
    <submittedName>
        <fullName evidence="1">Uncharacterized protein</fullName>
    </submittedName>
</protein>
<sequence>MTITPTRSSRTAIVGLIAVFPIATRPLPSHTNASAARGGFDGNASHILLRKLYTIMLQWRVNALGFVLETRHISTSDEIVIQRIVTQQKNHRLGIYSSAE</sequence>
<proteinExistence type="predicted"/>
<evidence type="ECO:0000313" key="1">
    <source>
        <dbReference type="EMBL" id="KAF8439966.1"/>
    </source>
</evidence>
<dbReference type="Proteomes" id="UP001194468">
    <property type="component" value="Unassembled WGS sequence"/>
</dbReference>
<dbReference type="AlphaFoldDB" id="A0AAD4BUG7"/>
<organism evidence="1 2">
    <name type="scientific">Boletus edulis BED1</name>
    <dbReference type="NCBI Taxonomy" id="1328754"/>
    <lineage>
        <taxon>Eukaryota</taxon>
        <taxon>Fungi</taxon>
        <taxon>Dikarya</taxon>
        <taxon>Basidiomycota</taxon>
        <taxon>Agaricomycotina</taxon>
        <taxon>Agaricomycetes</taxon>
        <taxon>Agaricomycetidae</taxon>
        <taxon>Boletales</taxon>
        <taxon>Boletineae</taxon>
        <taxon>Boletaceae</taxon>
        <taxon>Boletoideae</taxon>
        <taxon>Boletus</taxon>
    </lineage>
</organism>
<evidence type="ECO:0000313" key="2">
    <source>
        <dbReference type="Proteomes" id="UP001194468"/>
    </source>
</evidence>
<reference evidence="1" key="2">
    <citation type="journal article" date="2020" name="Nat. Commun.">
        <title>Large-scale genome sequencing of mycorrhizal fungi provides insights into the early evolution of symbiotic traits.</title>
        <authorList>
            <person name="Miyauchi S."/>
            <person name="Kiss E."/>
            <person name="Kuo A."/>
            <person name="Drula E."/>
            <person name="Kohler A."/>
            <person name="Sanchez-Garcia M."/>
            <person name="Morin E."/>
            <person name="Andreopoulos B."/>
            <person name="Barry K.W."/>
            <person name="Bonito G."/>
            <person name="Buee M."/>
            <person name="Carver A."/>
            <person name="Chen C."/>
            <person name="Cichocki N."/>
            <person name="Clum A."/>
            <person name="Culley D."/>
            <person name="Crous P.W."/>
            <person name="Fauchery L."/>
            <person name="Girlanda M."/>
            <person name="Hayes R.D."/>
            <person name="Keri Z."/>
            <person name="LaButti K."/>
            <person name="Lipzen A."/>
            <person name="Lombard V."/>
            <person name="Magnuson J."/>
            <person name="Maillard F."/>
            <person name="Murat C."/>
            <person name="Nolan M."/>
            <person name="Ohm R.A."/>
            <person name="Pangilinan J."/>
            <person name="Pereira M.F."/>
            <person name="Perotto S."/>
            <person name="Peter M."/>
            <person name="Pfister S."/>
            <person name="Riley R."/>
            <person name="Sitrit Y."/>
            <person name="Stielow J.B."/>
            <person name="Szollosi G."/>
            <person name="Zifcakova L."/>
            <person name="Stursova M."/>
            <person name="Spatafora J.W."/>
            <person name="Tedersoo L."/>
            <person name="Vaario L.M."/>
            <person name="Yamada A."/>
            <person name="Yan M."/>
            <person name="Wang P."/>
            <person name="Xu J."/>
            <person name="Bruns T."/>
            <person name="Baldrian P."/>
            <person name="Vilgalys R."/>
            <person name="Dunand C."/>
            <person name="Henrissat B."/>
            <person name="Grigoriev I.V."/>
            <person name="Hibbett D."/>
            <person name="Nagy L.G."/>
            <person name="Martin F.M."/>
        </authorList>
    </citation>
    <scope>NUCLEOTIDE SEQUENCE</scope>
    <source>
        <strain evidence="1">BED1</strain>
    </source>
</reference>
<comment type="caution">
    <text evidence="1">The sequence shown here is derived from an EMBL/GenBank/DDBJ whole genome shotgun (WGS) entry which is preliminary data.</text>
</comment>
<name>A0AAD4BUG7_BOLED</name>
<reference evidence="1" key="1">
    <citation type="submission" date="2019-10" db="EMBL/GenBank/DDBJ databases">
        <authorList>
            <consortium name="DOE Joint Genome Institute"/>
            <person name="Kuo A."/>
            <person name="Miyauchi S."/>
            <person name="Kiss E."/>
            <person name="Drula E."/>
            <person name="Kohler A."/>
            <person name="Sanchez-Garcia M."/>
            <person name="Andreopoulos B."/>
            <person name="Barry K.W."/>
            <person name="Bonito G."/>
            <person name="Buee M."/>
            <person name="Carver A."/>
            <person name="Chen C."/>
            <person name="Cichocki N."/>
            <person name="Clum A."/>
            <person name="Culley D."/>
            <person name="Crous P.W."/>
            <person name="Fauchery L."/>
            <person name="Girlanda M."/>
            <person name="Hayes R."/>
            <person name="Keri Z."/>
            <person name="LaButti K."/>
            <person name="Lipzen A."/>
            <person name="Lombard V."/>
            <person name="Magnuson J."/>
            <person name="Maillard F."/>
            <person name="Morin E."/>
            <person name="Murat C."/>
            <person name="Nolan M."/>
            <person name="Ohm R."/>
            <person name="Pangilinan J."/>
            <person name="Pereira M."/>
            <person name="Perotto S."/>
            <person name="Peter M."/>
            <person name="Riley R."/>
            <person name="Sitrit Y."/>
            <person name="Stielow B."/>
            <person name="Szollosi G."/>
            <person name="Zifcakova L."/>
            <person name="Stursova M."/>
            <person name="Spatafora J.W."/>
            <person name="Tedersoo L."/>
            <person name="Vaario L.-M."/>
            <person name="Yamada A."/>
            <person name="Yan M."/>
            <person name="Wang P."/>
            <person name="Xu J."/>
            <person name="Bruns T."/>
            <person name="Baldrian P."/>
            <person name="Vilgalys R."/>
            <person name="Henrissat B."/>
            <person name="Grigoriev I.V."/>
            <person name="Hibbett D."/>
            <person name="Nagy L.G."/>
            <person name="Martin F.M."/>
        </authorList>
    </citation>
    <scope>NUCLEOTIDE SEQUENCE</scope>
    <source>
        <strain evidence="1">BED1</strain>
    </source>
</reference>
<accession>A0AAD4BUG7</accession>
<gene>
    <name evidence="1" type="ORF">L210DRAFT_3541285</name>
</gene>